<organism evidence="2 3">
    <name type="scientific">Lentithecium fluviatile CBS 122367</name>
    <dbReference type="NCBI Taxonomy" id="1168545"/>
    <lineage>
        <taxon>Eukaryota</taxon>
        <taxon>Fungi</taxon>
        <taxon>Dikarya</taxon>
        <taxon>Ascomycota</taxon>
        <taxon>Pezizomycotina</taxon>
        <taxon>Dothideomycetes</taxon>
        <taxon>Pleosporomycetidae</taxon>
        <taxon>Pleosporales</taxon>
        <taxon>Massarineae</taxon>
        <taxon>Lentitheciaceae</taxon>
        <taxon>Lentithecium</taxon>
    </lineage>
</organism>
<gene>
    <name evidence="2" type="ORF">K458DRAFT_436821</name>
</gene>
<proteinExistence type="predicted"/>
<dbReference type="AlphaFoldDB" id="A0A6G1IFV4"/>
<evidence type="ECO:0000256" key="1">
    <source>
        <dbReference type="SAM" id="MobiDB-lite"/>
    </source>
</evidence>
<feature type="region of interest" description="Disordered" evidence="1">
    <location>
        <begin position="9"/>
        <end position="29"/>
    </location>
</feature>
<protein>
    <submittedName>
        <fullName evidence="2">Uncharacterized protein</fullName>
    </submittedName>
</protein>
<reference evidence="2" key="1">
    <citation type="journal article" date="2020" name="Stud. Mycol.">
        <title>101 Dothideomycetes genomes: a test case for predicting lifestyles and emergence of pathogens.</title>
        <authorList>
            <person name="Haridas S."/>
            <person name="Albert R."/>
            <person name="Binder M."/>
            <person name="Bloem J."/>
            <person name="Labutti K."/>
            <person name="Salamov A."/>
            <person name="Andreopoulos B."/>
            <person name="Baker S."/>
            <person name="Barry K."/>
            <person name="Bills G."/>
            <person name="Bluhm B."/>
            <person name="Cannon C."/>
            <person name="Castanera R."/>
            <person name="Culley D."/>
            <person name="Daum C."/>
            <person name="Ezra D."/>
            <person name="Gonzalez J."/>
            <person name="Henrissat B."/>
            <person name="Kuo A."/>
            <person name="Liang C."/>
            <person name="Lipzen A."/>
            <person name="Lutzoni F."/>
            <person name="Magnuson J."/>
            <person name="Mondo S."/>
            <person name="Nolan M."/>
            <person name="Ohm R."/>
            <person name="Pangilinan J."/>
            <person name="Park H.-J."/>
            <person name="Ramirez L."/>
            <person name="Alfaro M."/>
            <person name="Sun H."/>
            <person name="Tritt A."/>
            <person name="Yoshinaga Y."/>
            <person name="Zwiers L.-H."/>
            <person name="Turgeon B."/>
            <person name="Goodwin S."/>
            <person name="Spatafora J."/>
            <person name="Crous P."/>
            <person name="Grigoriev I."/>
        </authorList>
    </citation>
    <scope>NUCLEOTIDE SEQUENCE</scope>
    <source>
        <strain evidence="2">CBS 122367</strain>
    </source>
</reference>
<dbReference type="Proteomes" id="UP000799291">
    <property type="component" value="Unassembled WGS sequence"/>
</dbReference>
<accession>A0A6G1IFV4</accession>
<dbReference type="EMBL" id="MU005626">
    <property type="protein sequence ID" value="KAF2677015.1"/>
    <property type="molecule type" value="Genomic_DNA"/>
</dbReference>
<dbReference type="OrthoDB" id="3786878at2759"/>
<feature type="region of interest" description="Disordered" evidence="1">
    <location>
        <begin position="131"/>
        <end position="186"/>
    </location>
</feature>
<keyword evidence="3" id="KW-1185">Reference proteome</keyword>
<evidence type="ECO:0000313" key="3">
    <source>
        <dbReference type="Proteomes" id="UP000799291"/>
    </source>
</evidence>
<feature type="compositionally biased region" description="Low complexity" evidence="1">
    <location>
        <begin position="146"/>
        <end position="164"/>
    </location>
</feature>
<sequence>MDCIAAFPLPPGSLAQPPQRHSDPTPTHTVSGELHQISAYMEAAHRRLDYLDEMLTPSAADEVGQIKRKAKDVHRRIEDYQRRADNHTTAMLMEHVKVESWQTYRALVEVEGRLKGQEPTGLVSYVPTGLRPADSAEEVRPSWFRGSSNSESSSGPGSSSSSISMPTALPANLLGEGDVDSSPDMGKYGEGIDWPAYMMSGALPAGLHVRPAENRTVDLLEGSSKYEEDLRESAWNLGLQGGADISPDAIHTLRRQGQSRIPPKLARTRAEVERSCREEESIGGPGLYFPDRRREGSTTSYFAAFSIMSGIDDPSYYLPKLLHIKIHEVKRLKEYLEGKSWLTRDGNISRVEKLLHLLFLLQDGVRFETIAVLFSRTPRQVQSSCNEVFDALMNMHGLTALPNRQPACDHLWRITYKYINTPVIAQNAVRYYGWWLPELINVLVTLNLYIGRYRQQGQVALSGECFKWWEAFKGYV</sequence>
<name>A0A6G1IFV4_9PLEO</name>
<evidence type="ECO:0000313" key="2">
    <source>
        <dbReference type="EMBL" id="KAF2677015.1"/>
    </source>
</evidence>